<dbReference type="EMBL" id="LDEV01002304">
    <property type="protein sequence ID" value="KLJ09640.1"/>
    <property type="molecule type" value="Genomic_DNA"/>
</dbReference>
<keyword evidence="2" id="KW-1185">Reference proteome</keyword>
<organism evidence="1 2">
    <name type="scientific">Blastomyces silverae</name>
    <dbReference type="NCBI Taxonomy" id="2060906"/>
    <lineage>
        <taxon>Eukaryota</taxon>
        <taxon>Fungi</taxon>
        <taxon>Dikarya</taxon>
        <taxon>Ascomycota</taxon>
        <taxon>Pezizomycotina</taxon>
        <taxon>Eurotiomycetes</taxon>
        <taxon>Eurotiomycetidae</taxon>
        <taxon>Onygenales</taxon>
        <taxon>Ajellomycetaceae</taxon>
        <taxon>Blastomyces</taxon>
    </lineage>
</organism>
<protein>
    <submittedName>
        <fullName evidence="1">Uncharacterized protein</fullName>
    </submittedName>
</protein>
<evidence type="ECO:0000313" key="1">
    <source>
        <dbReference type="EMBL" id="KLJ09640.1"/>
    </source>
</evidence>
<reference evidence="2" key="1">
    <citation type="journal article" date="2015" name="PLoS Genet.">
        <title>The dynamic genome and transcriptome of the human fungal pathogen Blastomyces and close relative Emmonsia.</title>
        <authorList>
            <person name="Munoz J.F."/>
            <person name="Gauthier G.M."/>
            <person name="Desjardins C.A."/>
            <person name="Gallo J.E."/>
            <person name="Holder J."/>
            <person name="Sullivan T.D."/>
            <person name="Marty A.J."/>
            <person name="Carmen J.C."/>
            <person name="Chen Z."/>
            <person name="Ding L."/>
            <person name="Gujja S."/>
            <person name="Magrini V."/>
            <person name="Misas E."/>
            <person name="Mitreva M."/>
            <person name="Priest M."/>
            <person name="Saif S."/>
            <person name="Whiston E.A."/>
            <person name="Young S."/>
            <person name="Zeng Q."/>
            <person name="Goldman W.E."/>
            <person name="Mardis E.R."/>
            <person name="Taylor J.W."/>
            <person name="McEwen J.G."/>
            <person name="Clay O.K."/>
            <person name="Klein B.S."/>
            <person name="Cuomo C.A."/>
        </authorList>
    </citation>
    <scope>NUCLEOTIDE SEQUENCE [LARGE SCALE GENOMIC DNA]</scope>
    <source>
        <strain evidence="2">UAMH 139</strain>
    </source>
</reference>
<dbReference type="Proteomes" id="UP000053573">
    <property type="component" value="Unassembled WGS sequence"/>
</dbReference>
<gene>
    <name evidence="1" type="ORF">EMPG_14938</name>
</gene>
<accession>A0A0H1BE53</accession>
<name>A0A0H1BE53_9EURO</name>
<comment type="caution">
    <text evidence="1">The sequence shown here is derived from an EMBL/GenBank/DDBJ whole genome shotgun (WGS) entry which is preliminary data.</text>
</comment>
<proteinExistence type="predicted"/>
<sequence>MRHGLFVRSASATNERWGCCRGWIVCCCWSGTFRTADGIDVTTTTATIVGAYTKE</sequence>
<evidence type="ECO:0000313" key="2">
    <source>
        <dbReference type="Proteomes" id="UP000053573"/>
    </source>
</evidence>
<dbReference type="AlphaFoldDB" id="A0A0H1BE53"/>